<evidence type="ECO:0000256" key="6">
    <source>
        <dbReference type="PROSITE-ProRule" id="PRU00169"/>
    </source>
</evidence>
<organism evidence="8 9">
    <name type="scientific">Sulfuricurvum kujiense (strain ATCC BAA-921 / DSM 16994 / JCM 11577 / YK-1)</name>
    <dbReference type="NCBI Taxonomy" id="709032"/>
    <lineage>
        <taxon>Bacteria</taxon>
        <taxon>Pseudomonadati</taxon>
        <taxon>Campylobacterota</taxon>
        <taxon>Epsilonproteobacteria</taxon>
        <taxon>Campylobacterales</taxon>
        <taxon>Sulfurimonadaceae</taxon>
        <taxon>Sulfuricurvum</taxon>
    </lineage>
</organism>
<keyword evidence="5" id="KW-0804">Transcription</keyword>
<name>E4U248_SULKY</name>
<dbReference type="eggNOG" id="COG0745">
    <property type="taxonomic scope" value="Bacteria"/>
</dbReference>
<dbReference type="PANTHER" id="PTHR48111:SF1">
    <property type="entry name" value="TWO-COMPONENT RESPONSE REGULATOR ORR33"/>
    <property type="match status" value="1"/>
</dbReference>
<feature type="domain" description="Response regulatory" evidence="7">
    <location>
        <begin position="11"/>
        <end position="125"/>
    </location>
</feature>
<dbReference type="Proteomes" id="UP000008721">
    <property type="component" value="Chromosome"/>
</dbReference>
<dbReference type="EMBL" id="CP002355">
    <property type="protein sequence ID" value="ADR34605.1"/>
    <property type="molecule type" value="Genomic_DNA"/>
</dbReference>
<keyword evidence="9" id="KW-1185">Reference proteome</keyword>
<keyword evidence="1 6" id="KW-0597">Phosphoprotein</keyword>
<dbReference type="RefSeq" id="WP_013460802.1">
    <property type="nucleotide sequence ID" value="NC_014762.1"/>
</dbReference>
<keyword evidence="3" id="KW-0805">Transcription regulation</keyword>
<evidence type="ECO:0000256" key="5">
    <source>
        <dbReference type="ARBA" id="ARBA00023163"/>
    </source>
</evidence>
<dbReference type="InterPro" id="IPR011006">
    <property type="entry name" value="CheY-like_superfamily"/>
</dbReference>
<dbReference type="Gene3D" id="1.10.10.10">
    <property type="entry name" value="Winged helix-like DNA-binding domain superfamily/Winged helix DNA-binding domain"/>
    <property type="match status" value="1"/>
</dbReference>
<dbReference type="AlphaFoldDB" id="E4U248"/>
<dbReference type="SMART" id="SM00862">
    <property type="entry name" value="Trans_reg_C"/>
    <property type="match status" value="1"/>
</dbReference>
<evidence type="ECO:0000313" key="8">
    <source>
        <dbReference type="EMBL" id="ADR34605.1"/>
    </source>
</evidence>
<feature type="modified residue" description="4-aspartylphosphate" evidence="6">
    <location>
        <position position="60"/>
    </location>
</feature>
<evidence type="ECO:0000256" key="4">
    <source>
        <dbReference type="ARBA" id="ARBA00023125"/>
    </source>
</evidence>
<evidence type="ECO:0000313" key="9">
    <source>
        <dbReference type="Proteomes" id="UP000008721"/>
    </source>
</evidence>
<dbReference type="InterPro" id="IPR001867">
    <property type="entry name" value="OmpR/PhoB-type_DNA-bd"/>
</dbReference>
<dbReference type="InterPro" id="IPR016032">
    <property type="entry name" value="Sig_transdc_resp-reg_C-effctor"/>
</dbReference>
<evidence type="ECO:0000256" key="1">
    <source>
        <dbReference type="ARBA" id="ARBA00022553"/>
    </source>
</evidence>
<dbReference type="SUPFAM" id="SSF46894">
    <property type="entry name" value="C-terminal effector domain of the bipartite response regulators"/>
    <property type="match status" value="1"/>
</dbReference>
<keyword evidence="4" id="KW-0238">DNA-binding</keyword>
<dbReference type="Pfam" id="PF00072">
    <property type="entry name" value="Response_reg"/>
    <property type="match status" value="1"/>
</dbReference>
<dbReference type="GO" id="GO:0032993">
    <property type="term" value="C:protein-DNA complex"/>
    <property type="evidence" value="ECO:0007669"/>
    <property type="project" value="TreeGrafter"/>
</dbReference>
<dbReference type="InterPro" id="IPR039420">
    <property type="entry name" value="WalR-like"/>
</dbReference>
<dbReference type="GO" id="GO:0000156">
    <property type="term" value="F:phosphorelay response regulator activity"/>
    <property type="evidence" value="ECO:0007669"/>
    <property type="project" value="TreeGrafter"/>
</dbReference>
<dbReference type="OrthoDB" id="5514345at2"/>
<evidence type="ECO:0000256" key="3">
    <source>
        <dbReference type="ARBA" id="ARBA00023015"/>
    </source>
</evidence>
<dbReference type="InterPro" id="IPR001789">
    <property type="entry name" value="Sig_transdc_resp-reg_receiver"/>
</dbReference>
<sequence length="226" mass="25429">MSKFNEFKNLSVLYAEDDFELREITTKTLQLVVGHVFSVTDGTEALSVYENNRIDIVILDIHMGSVSGIDVAKTIRKSNDKVPIVIVSGSIATQDLLEACKLNLIEYMHKPIEFNALIKVLYLAVDRLKSQGMLIAKINDSVSYDYFAKAFIHAEGEISVLTKNEINAMELLLAHRGQVVTYETFSNVLEEEMSDGALKNLILRIRKKLRDDGNLRNLAKVGYMLT</sequence>
<dbReference type="GO" id="GO:0000976">
    <property type="term" value="F:transcription cis-regulatory region binding"/>
    <property type="evidence" value="ECO:0007669"/>
    <property type="project" value="TreeGrafter"/>
</dbReference>
<dbReference type="HOGENOM" id="CLU_000445_30_3_7"/>
<proteinExistence type="predicted"/>
<reference evidence="8 9" key="1">
    <citation type="journal article" date="2012" name="Stand. Genomic Sci.">
        <title>Complete genome sequence of the sulfur compounds oxidizing chemolithoautotroph Sulfuricurvum kujiense type strain (YK-1(T)).</title>
        <authorList>
            <person name="Han C."/>
            <person name="Kotsyurbenko O."/>
            <person name="Chertkov O."/>
            <person name="Held B."/>
            <person name="Lapidus A."/>
            <person name="Nolan M."/>
            <person name="Lucas S."/>
            <person name="Hammon N."/>
            <person name="Deshpande S."/>
            <person name="Cheng J.F."/>
            <person name="Tapia R."/>
            <person name="Goodwin L.A."/>
            <person name="Pitluck S."/>
            <person name="Liolios K."/>
            <person name="Pagani I."/>
            <person name="Ivanova N."/>
            <person name="Mavromatis K."/>
            <person name="Mikhailova N."/>
            <person name="Pati A."/>
            <person name="Chen A."/>
            <person name="Palaniappan K."/>
            <person name="Land M."/>
            <person name="Hauser L."/>
            <person name="Chang Y.J."/>
            <person name="Jeffries C.D."/>
            <person name="Brambilla E.M."/>
            <person name="Rohde M."/>
            <person name="Spring S."/>
            <person name="Sikorski J."/>
            <person name="Goker M."/>
            <person name="Woyke T."/>
            <person name="Bristow J."/>
            <person name="Eisen J.A."/>
            <person name="Markowitz V."/>
            <person name="Hugenholtz P."/>
            <person name="Kyrpides N.C."/>
            <person name="Klenk H.P."/>
            <person name="Detter J.C."/>
        </authorList>
    </citation>
    <scope>NUCLEOTIDE SEQUENCE [LARGE SCALE GENOMIC DNA]</scope>
    <source>
        <strain evidence="9">ATCC BAA-921 / DSM 16994 / JCM 11577 / YK-1</strain>
    </source>
</reference>
<dbReference type="GO" id="GO:0006355">
    <property type="term" value="P:regulation of DNA-templated transcription"/>
    <property type="evidence" value="ECO:0007669"/>
    <property type="project" value="InterPro"/>
</dbReference>
<dbReference type="Pfam" id="PF00486">
    <property type="entry name" value="Trans_reg_C"/>
    <property type="match status" value="1"/>
</dbReference>
<dbReference type="CDD" id="cd00156">
    <property type="entry name" value="REC"/>
    <property type="match status" value="1"/>
</dbReference>
<evidence type="ECO:0000259" key="7">
    <source>
        <dbReference type="PROSITE" id="PS50110"/>
    </source>
</evidence>
<dbReference type="SMART" id="SM00448">
    <property type="entry name" value="REC"/>
    <property type="match status" value="1"/>
</dbReference>
<dbReference type="PROSITE" id="PS50110">
    <property type="entry name" value="RESPONSE_REGULATORY"/>
    <property type="match status" value="1"/>
</dbReference>
<evidence type="ECO:0000256" key="2">
    <source>
        <dbReference type="ARBA" id="ARBA00023012"/>
    </source>
</evidence>
<dbReference type="STRING" id="709032.Sulku_1945"/>
<keyword evidence="2" id="KW-0902">Two-component regulatory system</keyword>
<dbReference type="PANTHER" id="PTHR48111">
    <property type="entry name" value="REGULATOR OF RPOS"/>
    <property type="match status" value="1"/>
</dbReference>
<dbReference type="Gene3D" id="3.40.50.2300">
    <property type="match status" value="1"/>
</dbReference>
<protein>
    <submittedName>
        <fullName evidence="8">Two component transcriptional regulator, winged helix family</fullName>
    </submittedName>
</protein>
<accession>E4U248</accession>
<gene>
    <name evidence="8" type="ordered locus">Sulku_1945</name>
</gene>
<dbReference type="KEGG" id="sku:Sulku_1945"/>
<dbReference type="InterPro" id="IPR036388">
    <property type="entry name" value="WH-like_DNA-bd_sf"/>
</dbReference>
<dbReference type="GO" id="GO:0005829">
    <property type="term" value="C:cytosol"/>
    <property type="evidence" value="ECO:0007669"/>
    <property type="project" value="TreeGrafter"/>
</dbReference>
<dbReference type="SUPFAM" id="SSF52172">
    <property type="entry name" value="CheY-like"/>
    <property type="match status" value="1"/>
</dbReference>